<dbReference type="EMBL" id="BJXC01000017">
    <property type="protein sequence ID" value="GEM52573.1"/>
    <property type="molecule type" value="Genomic_DNA"/>
</dbReference>
<dbReference type="InterPro" id="IPR011050">
    <property type="entry name" value="Pectin_lyase_fold/virulence"/>
</dbReference>
<evidence type="ECO:0000256" key="1">
    <source>
        <dbReference type="SAM" id="SignalP"/>
    </source>
</evidence>
<feature type="chain" id="PRO_5021890270" description="Right handed beta helix domain-containing protein" evidence="1">
    <location>
        <begin position="22"/>
        <end position="389"/>
    </location>
</feature>
<evidence type="ECO:0000313" key="3">
    <source>
        <dbReference type="Proteomes" id="UP000321245"/>
    </source>
</evidence>
<accession>A0A511NIC9</accession>
<protein>
    <recommendedName>
        <fullName evidence="4">Right handed beta helix domain-containing protein</fullName>
    </recommendedName>
</protein>
<sequence>MKKTIFRAIFCATLLSSTAFVTSCSKDDDSTDVVNNELTADNFRGTVKSGQNLTLDASKTYYLTGIVTVENGATLTIPAGTKFTATGGTSAYIIVDRGGKIFANGTASSPVVFQGINHTPGEWGGLVILGKATSNRSASGESTSELGDKIYGGKESGDNSGSLTYVIIKDSGAKFSDTKEFNGLSLFGVGNGTKIDNIYIENGADDGIEFFGGTVNASNIIVNGVGDDSFDWTEGWSGTGTNFYAKRRPSAINGEMGNRGIEADNQDTNPDATPISNPTLKNVTVVGSKEGSESQGAKLRAGTNGNIDNLVIANFTTGLDIETDRSVNWFNQGGKLTNVRFINVDTKSKGTNSKKEAVDVSKAFTENENATGAGNGANIPTWAAWTGLK</sequence>
<name>A0A511NIC9_9FLAO</name>
<dbReference type="PANTHER" id="PTHR41339:SF1">
    <property type="entry name" value="SECRETED PROTEIN"/>
    <property type="match status" value="1"/>
</dbReference>
<organism evidence="2 3">
    <name type="scientific">Empedobacter brevis NBRC 14943 = ATCC 43319</name>
    <dbReference type="NCBI Taxonomy" id="1218108"/>
    <lineage>
        <taxon>Bacteria</taxon>
        <taxon>Pseudomonadati</taxon>
        <taxon>Bacteroidota</taxon>
        <taxon>Flavobacteriia</taxon>
        <taxon>Flavobacteriales</taxon>
        <taxon>Weeksellaceae</taxon>
        <taxon>Empedobacter</taxon>
    </lineage>
</organism>
<dbReference type="RefSeq" id="WP_019976832.1">
    <property type="nucleotide sequence ID" value="NZ_BJXC01000017.1"/>
</dbReference>
<proteinExistence type="predicted"/>
<reference evidence="2 3" key="1">
    <citation type="submission" date="2019-07" db="EMBL/GenBank/DDBJ databases">
        <title>Whole genome shotgun sequence of Empedobacter brevis NBRC 14943.</title>
        <authorList>
            <person name="Hosoyama A."/>
            <person name="Uohara A."/>
            <person name="Ohji S."/>
            <person name="Ichikawa N."/>
        </authorList>
    </citation>
    <scope>NUCLEOTIDE SEQUENCE [LARGE SCALE GENOMIC DNA]</scope>
    <source>
        <strain evidence="2 3">NBRC 14943</strain>
    </source>
</reference>
<dbReference type="Proteomes" id="UP000321245">
    <property type="component" value="Unassembled WGS sequence"/>
</dbReference>
<dbReference type="GeneID" id="84651392"/>
<keyword evidence="1" id="KW-0732">Signal</keyword>
<dbReference type="AlphaFoldDB" id="A0A511NIC9"/>
<comment type="caution">
    <text evidence="2">The sequence shown here is derived from an EMBL/GenBank/DDBJ whole genome shotgun (WGS) entry which is preliminary data.</text>
</comment>
<dbReference type="SUPFAM" id="SSF51126">
    <property type="entry name" value="Pectin lyase-like"/>
    <property type="match status" value="1"/>
</dbReference>
<feature type="signal peptide" evidence="1">
    <location>
        <begin position="1"/>
        <end position="21"/>
    </location>
</feature>
<keyword evidence="3" id="KW-1185">Reference proteome</keyword>
<dbReference type="OrthoDB" id="1521716at2"/>
<dbReference type="STRING" id="1218108.GCA_000382425_03363"/>
<dbReference type="PANTHER" id="PTHR41339">
    <property type="entry name" value="LIPL48"/>
    <property type="match status" value="1"/>
</dbReference>
<dbReference type="PROSITE" id="PS51257">
    <property type="entry name" value="PROKAR_LIPOPROTEIN"/>
    <property type="match status" value="1"/>
</dbReference>
<evidence type="ECO:0000313" key="2">
    <source>
        <dbReference type="EMBL" id="GEM52573.1"/>
    </source>
</evidence>
<gene>
    <name evidence="2" type="ORF">EB1_23630</name>
</gene>
<evidence type="ECO:0008006" key="4">
    <source>
        <dbReference type="Google" id="ProtNLM"/>
    </source>
</evidence>